<comment type="cofactor">
    <cofactor evidence="7">
        <name>Zn(2+)</name>
        <dbReference type="ChEBI" id="CHEBI:29105"/>
    </cofactor>
    <text evidence="7">Binds 1 zinc ion per subunit.</text>
</comment>
<feature type="binding site" evidence="7">
    <location>
        <position position="40"/>
    </location>
    <ligand>
        <name>Zn(2+)</name>
        <dbReference type="ChEBI" id="CHEBI:29105"/>
    </ligand>
</feature>
<comment type="similarity">
    <text evidence="1">Belongs to the beta-class carbonic anhydrase family.</text>
</comment>
<dbReference type="GO" id="GO:0015976">
    <property type="term" value="P:carbon utilization"/>
    <property type="evidence" value="ECO:0007669"/>
    <property type="project" value="InterPro"/>
</dbReference>
<dbReference type="InterPro" id="IPR036874">
    <property type="entry name" value="Carbonic_anhydrase_sf"/>
</dbReference>
<organism evidence="8 9">
    <name type="scientific">Methanofollis aquaemaris</name>
    <dbReference type="NCBI Taxonomy" id="126734"/>
    <lineage>
        <taxon>Archaea</taxon>
        <taxon>Methanobacteriati</taxon>
        <taxon>Methanobacteriota</taxon>
        <taxon>Stenosarchaea group</taxon>
        <taxon>Methanomicrobia</taxon>
        <taxon>Methanomicrobiales</taxon>
        <taxon>Methanomicrobiaceae</taxon>
        <taxon>Methanofollis</taxon>
    </lineage>
</organism>
<dbReference type="GO" id="GO:0004089">
    <property type="term" value="F:carbonate dehydratase activity"/>
    <property type="evidence" value="ECO:0007669"/>
    <property type="project" value="UniProtKB-EC"/>
</dbReference>
<feature type="binding site" evidence="7">
    <location>
        <position position="99"/>
    </location>
    <ligand>
        <name>Zn(2+)</name>
        <dbReference type="ChEBI" id="CHEBI:29105"/>
    </ligand>
</feature>
<dbReference type="InterPro" id="IPR015892">
    <property type="entry name" value="Carbonic_anhydrase_CS"/>
</dbReference>
<reference evidence="8" key="2">
    <citation type="submission" date="2019-02" db="EMBL/GenBank/DDBJ databases">
        <authorList>
            <person name="Chen S.-C."/>
            <person name="Chien H.-H."/>
            <person name="Lai M.-C."/>
        </authorList>
    </citation>
    <scope>NUCLEOTIDE SEQUENCE</scope>
    <source>
        <strain evidence="8">N2F9704</strain>
    </source>
</reference>
<dbReference type="SUPFAM" id="SSF53056">
    <property type="entry name" value="beta-carbonic anhydrase, cab"/>
    <property type="match status" value="1"/>
</dbReference>
<dbReference type="PANTHER" id="PTHR11002:SF76">
    <property type="entry name" value="CARBONIC ANHYDRASE"/>
    <property type="match status" value="1"/>
</dbReference>
<keyword evidence="4 7" id="KW-0862">Zinc</keyword>
<dbReference type="Pfam" id="PF00484">
    <property type="entry name" value="Pro_CA"/>
    <property type="match status" value="1"/>
</dbReference>
<evidence type="ECO:0000256" key="3">
    <source>
        <dbReference type="ARBA" id="ARBA00022723"/>
    </source>
</evidence>
<dbReference type="GO" id="GO:0008270">
    <property type="term" value="F:zinc ion binding"/>
    <property type="evidence" value="ECO:0007669"/>
    <property type="project" value="InterPro"/>
</dbReference>
<evidence type="ECO:0000256" key="7">
    <source>
        <dbReference type="PIRSR" id="PIRSR601765-2"/>
    </source>
</evidence>
<dbReference type="SMART" id="SM00947">
    <property type="entry name" value="Pro_CA"/>
    <property type="match status" value="1"/>
</dbReference>
<evidence type="ECO:0000256" key="6">
    <source>
        <dbReference type="ARBA" id="ARBA00048348"/>
    </source>
</evidence>
<dbReference type="PANTHER" id="PTHR11002">
    <property type="entry name" value="CARBONIC ANHYDRASE"/>
    <property type="match status" value="1"/>
</dbReference>
<reference evidence="8" key="1">
    <citation type="journal article" date="2001" name="Int. J. Syst. Evol. Microbiol.">
        <title>Methanofollis aquaemaris sp. nov., a methanogen isolated from an aquaculture fish pond.</title>
        <authorList>
            <person name="Lai M.C."/>
            <person name="Chen S.C."/>
        </authorList>
    </citation>
    <scope>NUCLEOTIDE SEQUENCE</scope>
    <source>
        <strain evidence="8">N2F9704</strain>
    </source>
</reference>
<dbReference type="Proteomes" id="UP001042704">
    <property type="component" value="Chromosome"/>
</dbReference>
<evidence type="ECO:0000256" key="4">
    <source>
        <dbReference type="ARBA" id="ARBA00022833"/>
    </source>
</evidence>
<evidence type="ECO:0000313" key="8">
    <source>
        <dbReference type="EMBL" id="QSZ66005.1"/>
    </source>
</evidence>
<dbReference type="PROSITE" id="PS00705">
    <property type="entry name" value="PROK_CO2_ANHYDRASE_2"/>
    <property type="match status" value="1"/>
</dbReference>
<dbReference type="AlphaFoldDB" id="A0A8A3S0I2"/>
<comment type="catalytic activity">
    <reaction evidence="6">
        <text>hydrogencarbonate + H(+) = CO2 + H2O</text>
        <dbReference type="Rhea" id="RHEA:10748"/>
        <dbReference type="ChEBI" id="CHEBI:15377"/>
        <dbReference type="ChEBI" id="CHEBI:15378"/>
        <dbReference type="ChEBI" id="CHEBI:16526"/>
        <dbReference type="ChEBI" id="CHEBI:17544"/>
        <dbReference type="EC" id="4.2.1.1"/>
    </reaction>
</comment>
<evidence type="ECO:0000313" key="9">
    <source>
        <dbReference type="Proteomes" id="UP001042704"/>
    </source>
</evidence>
<dbReference type="EMBL" id="CP036172">
    <property type="protein sequence ID" value="QSZ66005.1"/>
    <property type="molecule type" value="Genomic_DNA"/>
</dbReference>
<dbReference type="RefSeq" id="WP_265581296.1">
    <property type="nucleotide sequence ID" value="NZ_CP036172.1"/>
</dbReference>
<dbReference type="InterPro" id="IPR001765">
    <property type="entry name" value="Carbonic_anhydrase"/>
</dbReference>
<evidence type="ECO:0000256" key="2">
    <source>
        <dbReference type="ARBA" id="ARBA00012925"/>
    </source>
</evidence>
<dbReference type="EC" id="4.2.1.1" evidence="2"/>
<name>A0A8A3S0I2_9EURY</name>
<dbReference type="KEGG" id="maqe:RJ40_00050"/>
<accession>A0A8A3S0I2</accession>
<evidence type="ECO:0000256" key="5">
    <source>
        <dbReference type="ARBA" id="ARBA00023239"/>
    </source>
</evidence>
<sequence length="195" mass="21917">MIERFLEGNTTFVEGEFTEHNEYYQELASGQSPTVLWIGCSDSRVAPERITGARAGEIFVHRNIGNIVRIGDWNFATILEYAVKHLKVHDIVVCGHSDCGAMKALTAEGESNEAYIPLWLSNAASAMATVEAKTPRPEDAEGLKKWRRLVEEENVRLQLENLRTYPIVREAEREGKVAIHGLYFDLETGLLEKIA</sequence>
<dbReference type="GeneID" id="76422696"/>
<proteinExistence type="inferred from homology"/>
<keyword evidence="9" id="KW-1185">Reference proteome</keyword>
<dbReference type="Gene3D" id="3.40.1050.10">
    <property type="entry name" value="Carbonic anhydrase"/>
    <property type="match status" value="1"/>
</dbReference>
<evidence type="ECO:0000256" key="1">
    <source>
        <dbReference type="ARBA" id="ARBA00006217"/>
    </source>
</evidence>
<protein>
    <recommendedName>
        <fullName evidence="2">carbonic anhydrase</fullName>
        <ecNumber evidence="2">4.2.1.1</ecNumber>
    </recommendedName>
</protein>
<dbReference type="PROSITE" id="PS00704">
    <property type="entry name" value="PROK_CO2_ANHYDRASE_1"/>
    <property type="match status" value="1"/>
</dbReference>
<gene>
    <name evidence="8" type="ORF">RJ40_00050</name>
</gene>
<keyword evidence="5" id="KW-0456">Lyase</keyword>
<keyword evidence="3 7" id="KW-0479">Metal-binding</keyword>
<feature type="binding site" evidence="7">
    <location>
        <position position="96"/>
    </location>
    <ligand>
        <name>Zn(2+)</name>
        <dbReference type="ChEBI" id="CHEBI:29105"/>
    </ligand>
</feature>